<dbReference type="EMBL" id="MTKT01004950">
    <property type="protein sequence ID" value="OWM68637.1"/>
    <property type="molecule type" value="Genomic_DNA"/>
</dbReference>
<evidence type="ECO:0000313" key="2">
    <source>
        <dbReference type="EMBL" id="PKI44968.1"/>
    </source>
</evidence>
<reference evidence="1" key="2">
    <citation type="submission" date="2017-06" db="EMBL/GenBank/DDBJ databases">
        <title>The pomegranate genome and the genomics of punicalagin biosynthesis.</title>
        <authorList>
            <person name="Xu C."/>
        </authorList>
    </citation>
    <scope>NUCLEOTIDE SEQUENCE [LARGE SCALE GENOMIC DNA]</scope>
    <source>
        <tissue evidence="1">Fresh leaf</tissue>
    </source>
</reference>
<comment type="caution">
    <text evidence="1">The sequence shown here is derived from an EMBL/GenBank/DDBJ whole genome shotgun (WGS) entry which is preliminary data.</text>
</comment>
<reference evidence="2 4" key="3">
    <citation type="submission" date="2017-11" db="EMBL/GenBank/DDBJ databases">
        <title>De-novo sequencing of pomegranate (Punica granatum L.) genome.</title>
        <authorList>
            <person name="Akparov Z."/>
            <person name="Amiraslanov A."/>
            <person name="Hajiyeva S."/>
            <person name="Abbasov M."/>
            <person name="Kaur K."/>
            <person name="Hamwieh A."/>
            <person name="Solovyev V."/>
            <person name="Salamov A."/>
            <person name="Braich B."/>
            <person name="Kosarev P."/>
            <person name="Mahmoud A."/>
            <person name="Hajiyev E."/>
            <person name="Babayeva S."/>
            <person name="Izzatullayeva V."/>
            <person name="Mammadov A."/>
            <person name="Mammadov A."/>
            <person name="Sharifova S."/>
            <person name="Ojaghi J."/>
            <person name="Eynullazada K."/>
            <person name="Bayramov B."/>
            <person name="Abdulazimova A."/>
            <person name="Shahmuradov I."/>
        </authorList>
    </citation>
    <scope>NUCLEOTIDE SEQUENCE [LARGE SCALE GENOMIC DNA]</scope>
    <source>
        <strain evidence="2">AG2017</strain>
        <strain evidence="4">cv. AG2017</strain>
        <tissue evidence="2">Leaf</tissue>
    </source>
</reference>
<gene>
    <name evidence="1" type="ORF">CDL15_Pgr023602</name>
    <name evidence="2" type="ORF">CRG98_034663</name>
</gene>
<dbReference type="EMBL" id="PGOL01002817">
    <property type="protein sequence ID" value="PKI44968.1"/>
    <property type="molecule type" value="Genomic_DNA"/>
</dbReference>
<evidence type="ECO:0000313" key="4">
    <source>
        <dbReference type="Proteomes" id="UP000233551"/>
    </source>
</evidence>
<dbReference type="Proteomes" id="UP000197138">
    <property type="component" value="Unassembled WGS sequence"/>
</dbReference>
<name>A0A218W6X9_PUNGR</name>
<protein>
    <submittedName>
        <fullName evidence="1">Uncharacterized protein</fullName>
    </submittedName>
</protein>
<proteinExistence type="predicted"/>
<organism evidence="1 3">
    <name type="scientific">Punica granatum</name>
    <name type="common">Pomegranate</name>
    <dbReference type="NCBI Taxonomy" id="22663"/>
    <lineage>
        <taxon>Eukaryota</taxon>
        <taxon>Viridiplantae</taxon>
        <taxon>Streptophyta</taxon>
        <taxon>Embryophyta</taxon>
        <taxon>Tracheophyta</taxon>
        <taxon>Spermatophyta</taxon>
        <taxon>Magnoliopsida</taxon>
        <taxon>eudicotyledons</taxon>
        <taxon>Gunneridae</taxon>
        <taxon>Pentapetalae</taxon>
        <taxon>rosids</taxon>
        <taxon>malvids</taxon>
        <taxon>Myrtales</taxon>
        <taxon>Lythraceae</taxon>
        <taxon>Punica</taxon>
    </lineage>
</organism>
<evidence type="ECO:0000313" key="1">
    <source>
        <dbReference type="EMBL" id="OWM68637.1"/>
    </source>
</evidence>
<evidence type="ECO:0000313" key="3">
    <source>
        <dbReference type="Proteomes" id="UP000197138"/>
    </source>
</evidence>
<dbReference type="AlphaFoldDB" id="A0A218W6X9"/>
<accession>A0A218W6X9</accession>
<reference evidence="3" key="1">
    <citation type="journal article" date="2017" name="Plant J.">
        <title>The pomegranate (Punica granatum L.) genome and the genomics of punicalagin biosynthesis.</title>
        <authorList>
            <person name="Qin G."/>
            <person name="Xu C."/>
            <person name="Ming R."/>
            <person name="Tang H."/>
            <person name="Guyot R."/>
            <person name="Kramer E.M."/>
            <person name="Hu Y."/>
            <person name="Yi X."/>
            <person name="Qi Y."/>
            <person name="Xu X."/>
            <person name="Gao Z."/>
            <person name="Pan H."/>
            <person name="Jian J."/>
            <person name="Tian Y."/>
            <person name="Yue Z."/>
            <person name="Xu Y."/>
        </authorList>
    </citation>
    <scope>NUCLEOTIDE SEQUENCE [LARGE SCALE GENOMIC DNA]</scope>
    <source>
        <strain evidence="3">cv. Dabenzi</strain>
    </source>
</reference>
<keyword evidence="4" id="KW-1185">Reference proteome</keyword>
<sequence length="76" mass="8146">MKKGQWREGAGGIFVDELGAERGAEGKLRGLGEGMLRDQLKKTGEVMLLAGGFGKGGSWDFRGRGMLRLGFPDVCC</sequence>
<dbReference type="Proteomes" id="UP000233551">
    <property type="component" value="Unassembled WGS sequence"/>
</dbReference>